<dbReference type="HAMAP" id="MF_00454">
    <property type="entry name" value="FluC"/>
    <property type="match status" value="1"/>
</dbReference>
<keyword evidence="3" id="KW-0997">Cell inner membrane</keyword>
<feature type="binding site" evidence="12">
    <location>
        <position position="74"/>
    </location>
    <ligand>
        <name>Na(+)</name>
        <dbReference type="ChEBI" id="CHEBI:29101"/>
        <note>structural</note>
    </ligand>
</feature>
<comment type="activity regulation">
    <text evidence="12">Na(+) is not transported, but it plays an essential structural role and its presence is essential for fluoride channel function.</text>
</comment>
<comment type="subcellular location">
    <subcellularLocation>
        <location evidence="1 12">Cell membrane</location>
        <topology evidence="1 12">Multi-pass membrane protein</topology>
    </subcellularLocation>
</comment>
<dbReference type="NCBIfam" id="TIGR00494">
    <property type="entry name" value="crcB"/>
    <property type="match status" value="1"/>
</dbReference>
<keyword evidence="6 12" id="KW-0915">Sodium</keyword>
<keyword evidence="5 12" id="KW-1133">Transmembrane helix</keyword>
<keyword evidence="2 12" id="KW-1003">Cell membrane</keyword>
<evidence type="ECO:0000256" key="8">
    <source>
        <dbReference type="ARBA" id="ARBA00023136"/>
    </source>
</evidence>
<evidence type="ECO:0000256" key="5">
    <source>
        <dbReference type="ARBA" id="ARBA00022989"/>
    </source>
</evidence>
<dbReference type="PANTHER" id="PTHR28259:SF1">
    <property type="entry name" value="FLUORIDE EXPORT PROTEIN 1-RELATED"/>
    <property type="match status" value="1"/>
</dbReference>
<comment type="catalytic activity">
    <reaction evidence="11">
        <text>fluoride(in) = fluoride(out)</text>
        <dbReference type="Rhea" id="RHEA:76159"/>
        <dbReference type="ChEBI" id="CHEBI:17051"/>
    </reaction>
    <physiologicalReaction direction="left-to-right" evidence="11">
        <dbReference type="Rhea" id="RHEA:76160"/>
    </physiologicalReaction>
</comment>
<evidence type="ECO:0000256" key="11">
    <source>
        <dbReference type="ARBA" id="ARBA00035585"/>
    </source>
</evidence>
<reference evidence="13" key="1">
    <citation type="submission" date="2017-05" db="EMBL/GenBank/DDBJ databases">
        <authorList>
            <person name="Imhoff J.F."/>
            <person name="Rahn T."/>
            <person name="Kuenzel S."/>
            <person name="Neulinger S.C."/>
        </authorList>
    </citation>
    <scope>NUCLEOTIDE SEQUENCE</scope>
    <source>
        <strain evidence="13">LMG 28126</strain>
    </source>
</reference>
<keyword evidence="8 12" id="KW-0472">Membrane</keyword>
<proteinExistence type="inferred from homology"/>
<keyword evidence="9 12" id="KW-0407">Ion channel</keyword>
<keyword evidence="12" id="KW-0813">Transport</keyword>
<dbReference type="AlphaFoldDB" id="A0A934WIQ2"/>
<comment type="caution">
    <text evidence="13">The sequence shown here is derived from an EMBL/GenBank/DDBJ whole genome shotgun (WGS) entry which is preliminary data.</text>
</comment>
<evidence type="ECO:0000256" key="1">
    <source>
        <dbReference type="ARBA" id="ARBA00004651"/>
    </source>
</evidence>
<evidence type="ECO:0000256" key="4">
    <source>
        <dbReference type="ARBA" id="ARBA00022692"/>
    </source>
</evidence>
<dbReference type="RefSeq" id="WP_201156876.1">
    <property type="nucleotide sequence ID" value="NZ_NHSD01000206.1"/>
</dbReference>
<dbReference type="GO" id="GO:0140114">
    <property type="term" value="P:cellular detoxification of fluoride"/>
    <property type="evidence" value="ECO:0007669"/>
    <property type="project" value="UniProtKB-UniRule"/>
</dbReference>
<evidence type="ECO:0000313" key="13">
    <source>
        <dbReference type="EMBL" id="MBK5927106.1"/>
    </source>
</evidence>
<evidence type="ECO:0000256" key="9">
    <source>
        <dbReference type="ARBA" id="ARBA00023303"/>
    </source>
</evidence>
<evidence type="ECO:0000256" key="10">
    <source>
        <dbReference type="ARBA" id="ARBA00035120"/>
    </source>
</evidence>
<comment type="similarity">
    <text evidence="10 12">Belongs to the fluoride channel Fluc/FEX (TC 1.A.43) family.</text>
</comment>
<organism evidence="13 14">
    <name type="scientific">Rhodobaculum claviforme</name>
    <dbReference type="NCBI Taxonomy" id="1549854"/>
    <lineage>
        <taxon>Bacteria</taxon>
        <taxon>Pseudomonadati</taxon>
        <taxon>Pseudomonadota</taxon>
        <taxon>Alphaproteobacteria</taxon>
        <taxon>Rhodobacterales</taxon>
        <taxon>Paracoccaceae</taxon>
        <taxon>Rhodobaculum</taxon>
    </lineage>
</organism>
<feature type="transmembrane region" description="Helical" evidence="12">
    <location>
        <begin position="67"/>
        <end position="90"/>
    </location>
</feature>
<evidence type="ECO:0000256" key="12">
    <source>
        <dbReference type="HAMAP-Rule" id="MF_00454"/>
    </source>
</evidence>
<comment type="function">
    <text evidence="12">Fluoride-specific ion channel. Important for reducing fluoride concentration in the cell, thus reducing its toxicity.</text>
</comment>
<evidence type="ECO:0000256" key="6">
    <source>
        <dbReference type="ARBA" id="ARBA00023053"/>
    </source>
</evidence>
<dbReference type="Pfam" id="PF02537">
    <property type="entry name" value="CRCB"/>
    <property type="match status" value="1"/>
</dbReference>
<dbReference type="NCBIfam" id="NF010805">
    <property type="entry name" value="PRK14209.1"/>
    <property type="match status" value="1"/>
</dbReference>
<evidence type="ECO:0000256" key="7">
    <source>
        <dbReference type="ARBA" id="ARBA00023065"/>
    </source>
</evidence>
<dbReference type="InterPro" id="IPR003691">
    <property type="entry name" value="FluC"/>
</dbReference>
<dbReference type="GO" id="GO:0046872">
    <property type="term" value="F:metal ion binding"/>
    <property type="evidence" value="ECO:0007669"/>
    <property type="project" value="UniProtKB-KW"/>
</dbReference>
<evidence type="ECO:0000256" key="3">
    <source>
        <dbReference type="ARBA" id="ARBA00022519"/>
    </source>
</evidence>
<reference evidence="13" key="2">
    <citation type="journal article" date="2020" name="Microorganisms">
        <title>Osmotic Adaptation and Compatible Solute Biosynthesis of Phototrophic Bacteria as Revealed from Genome Analyses.</title>
        <authorList>
            <person name="Imhoff J.F."/>
            <person name="Rahn T."/>
            <person name="Kunzel S."/>
            <person name="Keller A."/>
            <person name="Neulinger S.C."/>
        </authorList>
    </citation>
    <scope>NUCLEOTIDE SEQUENCE</scope>
    <source>
        <strain evidence="13">LMG 28126</strain>
    </source>
</reference>
<gene>
    <name evidence="12" type="primary">fluC</name>
    <name evidence="12" type="synonym">crcB</name>
    <name evidence="13" type="ORF">CCR87_07095</name>
</gene>
<feature type="transmembrane region" description="Helical" evidence="12">
    <location>
        <begin position="102"/>
        <end position="124"/>
    </location>
</feature>
<dbReference type="GO" id="GO:0062054">
    <property type="term" value="F:fluoride channel activity"/>
    <property type="evidence" value="ECO:0007669"/>
    <property type="project" value="UniProtKB-UniRule"/>
</dbReference>
<name>A0A934WIQ2_9RHOB</name>
<dbReference type="EMBL" id="NHSD01000206">
    <property type="protein sequence ID" value="MBK5927106.1"/>
    <property type="molecule type" value="Genomic_DNA"/>
</dbReference>
<keyword evidence="7 12" id="KW-0406">Ion transport</keyword>
<accession>A0A934WIQ2</accession>
<keyword evidence="12" id="KW-0479">Metal-binding</keyword>
<keyword evidence="14" id="KW-1185">Reference proteome</keyword>
<feature type="binding site" evidence="12">
    <location>
        <position position="77"/>
    </location>
    <ligand>
        <name>Na(+)</name>
        <dbReference type="ChEBI" id="CHEBI:29101"/>
        <note>structural</note>
    </ligand>
</feature>
<keyword evidence="4 12" id="KW-0812">Transmembrane</keyword>
<sequence>MGWTLAQVALGGALGSMARFGVQTASVRLLGPGVPLGTLVVNVVGCFLIGVLFVWLAERGAMRAAPFLVAGLLGGFTTFSTFSLDALALWERGHWGLAAGYVAASVGLSLLAVVAGAFAARAVWA</sequence>
<evidence type="ECO:0000313" key="14">
    <source>
        <dbReference type="Proteomes" id="UP000706333"/>
    </source>
</evidence>
<feature type="transmembrane region" description="Helical" evidence="12">
    <location>
        <begin position="34"/>
        <end position="55"/>
    </location>
</feature>
<dbReference type="Proteomes" id="UP000706333">
    <property type="component" value="Unassembled WGS sequence"/>
</dbReference>
<protein>
    <recommendedName>
        <fullName evidence="12">Fluoride-specific ion channel FluC</fullName>
    </recommendedName>
</protein>
<dbReference type="PANTHER" id="PTHR28259">
    <property type="entry name" value="FLUORIDE EXPORT PROTEIN 1-RELATED"/>
    <property type="match status" value="1"/>
</dbReference>
<evidence type="ECO:0000256" key="2">
    <source>
        <dbReference type="ARBA" id="ARBA00022475"/>
    </source>
</evidence>
<dbReference type="GO" id="GO:0005886">
    <property type="term" value="C:plasma membrane"/>
    <property type="evidence" value="ECO:0007669"/>
    <property type="project" value="UniProtKB-SubCell"/>
</dbReference>